<sequence length="1035" mass="117499">MANHLVIGLGGTGGSVLRALRKRIYEEFRSNEPAGKANIEYLYVDSSLADLNDEESWQTLGVSVQLAPAQRLSINGIGAGVLSNLDQYPGINAFINRQDESMLKEGIGAIISEGIGGQRRRFGRMLIANNMCGLPQNTFVGQVHARVRALKEKEDIDDVTFHICAGLGGGTGSGSIVDAVTQIRNEFQRTGDDRSKFKIQLYLYVPEKIIQIPGGEDANRYYQPNGYAALLELNAMSVRRYFPTDVKGNTDEYGNVRRLLKDQDAFDMAYLYTNVNESGREVNIHKVLPNIVGDFLFQKIVVSSIGSKGNMERLSMCENNGLLPEENEAKEPVHSRKFMTFGVKRIEYPETEVVEYGAYYFARQASMQMLYGLWDEARGYMECTEDSVGKSFVHDVEKASELEANLLTDDYLMLSKPLPSIEKHVTNWKPIVSGWEFYIDRYKQDVQAECQKKEWYEEFNQLCEKFFDSMYRGCGVKKFYFDYESQIPGFAEEICRRIENNLFAQWKNGTMSMLEIHKYLTVLLGKCAERIEGYKQKITKRTAYLNEDLANELEDIRRDWNNIGWLKDAITNASTKTFGRFADAKREQMTLMTSVYGYGYAVKLMSEVMNQLTLLKVNSVEPLMRVLGEFNELMKRQAEDKCKLSDAESSNMRGEVVKEYDPKLVRDVVQGFLKNQTNQKAYADSLRAGIVESIGTSNECFSSLSKKINVGTLMEITLKNCIENAHKEMDDYSKKNPNQRLVDVNILDKLRSTVCSTPDNRKRFVKELYNAAQSFLPFNGSEEGKGSPETAANHRKLIQISLPLYEDDDTFRNDFIKDFGESGTIQFDKDDDVSVNFKTNQIVVVTAHSGFPLRYVDNVRVLKEKYDVLTRSDVNRMVVHTESFSKPLPNLFGESAEEAKKRLMPIVLLAYTLDGLIVDREDVETGEVTKCFAGEKNKMGRVSRWIPVGTDMVNTLNELCKMNRAVDAASLKKAVSEELEANYKHREKKDKLMLKMGETLDNVLLPLLGQNENNPVYVAFNKAAEKLCDDDLKID</sequence>
<proteinExistence type="predicted"/>
<protein>
    <recommendedName>
        <fullName evidence="3">Tubulin like</fullName>
    </recommendedName>
</protein>
<keyword evidence="2" id="KW-1185">Reference proteome</keyword>
<reference evidence="1" key="1">
    <citation type="submission" date="2022-12" db="EMBL/GenBank/DDBJ databases">
        <title>Phocaeicola acetigenes sp. nov., isolated feces from a healthy human.</title>
        <authorList>
            <person name="Do H."/>
            <person name="Ha Y.B."/>
            <person name="Kim J.-S."/>
            <person name="Suh M.K."/>
            <person name="Kim H.S."/>
            <person name="Lee J.-S."/>
        </authorList>
    </citation>
    <scope>NUCLEOTIDE SEQUENCE</scope>
    <source>
        <strain evidence="1">KGMB11183</strain>
    </source>
</reference>
<name>A0ABT4PH99_9BACT</name>
<dbReference type="Proteomes" id="UP001141933">
    <property type="component" value="Unassembled WGS sequence"/>
</dbReference>
<gene>
    <name evidence="1" type="ORF">O6P32_06785</name>
</gene>
<comment type="caution">
    <text evidence="1">The sequence shown here is derived from an EMBL/GenBank/DDBJ whole genome shotgun (WGS) entry which is preliminary data.</text>
</comment>
<dbReference type="SUPFAM" id="SSF52490">
    <property type="entry name" value="Tubulin nucleotide-binding domain-like"/>
    <property type="match status" value="1"/>
</dbReference>
<dbReference type="Gene3D" id="3.40.50.1440">
    <property type="entry name" value="Tubulin/FtsZ, GTPase domain"/>
    <property type="match status" value="1"/>
</dbReference>
<dbReference type="Pfam" id="PF13809">
    <property type="entry name" value="Tubulin_2"/>
    <property type="match status" value="1"/>
</dbReference>
<accession>A0ABT4PH99</accession>
<evidence type="ECO:0000313" key="1">
    <source>
        <dbReference type="EMBL" id="MCZ8372415.1"/>
    </source>
</evidence>
<dbReference type="InterPro" id="IPR036525">
    <property type="entry name" value="Tubulin/FtsZ_GTPase_sf"/>
</dbReference>
<dbReference type="EMBL" id="JAPZVM010000004">
    <property type="protein sequence ID" value="MCZ8372415.1"/>
    <property type="molecule type" value="Genomic_DNA"/>
</dbReference>
<dbReference type="InterPro" id="IPR025904">
    <property type="entry name" value="Tubulin-like"/>
</dbReference>
<evidence type="ECO:0008006" key="3">
    <source>
        <dbReference type="Google" id="ProtNLM"/>
    </source>
</evidence>
<dbReference type="InterPro" id="IPR017975">
    <property type="entry name" value="Tubulin_CS"/>
</dbReference>
<organism evidence="1 2">
    <name type="scientific">Phocaeicola acetigenes</name>
    <dbReference type="NCBI Taxonomy" id="3016083"/>
    <lineage>
        <taxon>Bacteria</taxon>
        <taxon>Pseudomonadati</taxon>
        <taxon>Bacteroidota</taxon>
        <taxon>Bacteroidia</taxon>
        <taxon>Bacteroidales</taxon>
        <taxon>Bacteroidaceae</taxon>
        <taxon>Phocaeicola</taxon>
    </lineage>
</organism>
<evidence type="ECO:0000313" key="2">
    <source>
        <dbReference type="Proteomes" id="UP001141933"/>
    </source>
</evidence>
<dbReference type="RefSeq" id="WP_269877616.1">
    <property type="nucleotide sequence ID" value="NZ_JAPZVM010000004.1"/>
</dbReference>
<dbReference type="PROSITE" id="PS00227">
    <property type="entry name" value="TUBULIN"/>
    <property type="match status" value="1"/>
</dbReference>